<comment type="cofactor">
    <cofactor evidence="1">
        <name>Mn(2+)</name>
        <dbReference type="ChEBI" id="CHEBI:29035"/>
    </cofactor>
</comment>
<gene>
    <name evidence="10" type="ORF">CBRE1094_LOCUS28716</name>
</gene>
<proteinExistence type="predicted"/>
<dbReference type="Gene3D" id="3.10.310.20">
    <property type="entry name" value="DHHA2 domain"/>
    <property type="match status" value="1"/>
</dbReference>
<dbReference type="EC" id="3.6.1.1" evidence="2"/>
<evidence type="ECO:0000256" key="2">
    <source>
        <dbReference type="ARBA" id="ARBA00012146"/>
    </source>
</evidence>
<keyword evidence="3" id="KW-0479">Metal-binding</keyword>
<dbReference type="GO" id="GO:0046872">
    <property type="term" value="F:metal ion binding"/>
    <property type="evidence" value="ECO:0007669"/>
    <property type="project" value="UniProtKB-KW"/>
</dbReference>
<evidence type="ECO:0000256" key="6">
    <source>
        <dbReference type="ARBA" id="ARBA00032535"/>
    </source>
</evidence>
<feature type="chain" id="PRO_5030892135" description="inorganic diphosphatase" evidence="8">
    <location>
        <begin position="22"/>
        <end position="356"/>
    </location>
</feature>
<dbReference type="SMART" id="SM01131">
    <property type="entry name" value="DHHA2"/>
    <property type="match status" value="1"/>
</dbReference>
<dbReference type="AlphaFoldDB" id="A0A7S2HSX9"/>
<evidence type="ECO:0000256" key="5">
    <source>
        <dbReference type="ARBA" id="ARBA00023211"/>
    </source>
</evidence>
<keyword evidence="8" id="KW-0732">Signal</keyword>
<reference evidence="10" key="1">
    <citation type="submission" date="2021-01" db="EMBL/GenBank/DDBJ databases">
        <authorList>
            <person name="Corre E."/>
            <person name="Pelletier E."/>
            <person name="Niang G."/>
            <person name="Scheremetjew M."/>
            <person name="Finn R."/>
            <person name="Kale V."/>
            <person name="Holt S."/>
            <person name="Cochrane G."/>
            <person name="Meng A."/>
            <person name="Brown T."/>
            <person name="Cohen L."/>
        </authorList>
    </citation>
    <scope>NUCLEOTIDE SEQUENCE</scope>
    <source>
        <strain evidence="10">UTEX LB 985</strain>
    </source>
</reference>
<dbReference type="Pfam" id="PF02833">
    <property type="entry name" value="DHHA2"/>
    <property type="match status" value="1"/>
</dbReference>
<dbReference type="GO" id="GO:0004427">
    <property type="term" value="F:inorganic diphosphate phosphatase activity"/>
    <property type="evidence" value="ECO:0007669"/>
    <property type="project" value="UniProtKB-EC"/>
</dbReference>
<dbReference type="InterPro" id="IPR038222">
    <property type="entry name" value="DHHA2_dom_sf"/>
</dbReference>
<evidence type="ECO:0000256" key="8">
    <source>
        <dbReference type="SAM" id="SignalP"/>
    </source>
</evidence>
<evidence type="ECO:0000259" key="9">
    <source>
        <dbReference type="SMART" id="SM01131"/>
    </source>
</evidence>
<protein>
    <recommendedName>
        <fullName evidence="2">inorganic diphosphatase</fullName>
        <ecNumber evidence="2">3.6.1.1</ecNumber>
    </recommendedName>
    <alternativeName>
        <fullName evidence="6">Pyrophosphate phospho-hydrolase</fullName>
    </alternativeName>
</protein>
<dbReference type="GO" id="GO:0005737">
    <property type="term" value="C:cytoplasm"/>
    <property type="evidence" value="ECO:0007669"/>
    <property type="project" value="InterPro"/>
</dbReference>
<feature type="signal peptide" evidence="8">
    <location>
        <begin position="1"/>
        <end position="21"/>
    </location>
</feature>
<dbReference type="EMBL" id="HBGU01052603">
    <property type="protein sequence ID" value="CAD9498821.1"/>
    <property type="molecule type" value="Transcribed_RNA"/>
</dbReference>
<dbReference type="NCBIfam" id="NF003877">
    <property type="entry name" value="PRK05427.1"/>
    <property type="match status" value="1"/>
</dbReference>
<organism evidence="10">
    <name type="scientific">Haptolina brevifila</name>
    <dbReference type="NCBI Taxonomy" id="156173"/>
    <lineage>
        <taxon>Eukaryota</taxon>
        <taxon>Haptista</taxon>
        <taxon>Haptophyta</taxon>
        <taxon>Prymnesiophyceae</taxon>
        <taxon>Prymnesiales</taxon>
        <taxon>Prymnesiaceae</taxon>
        <taxon>Haptolina</taxon>
    </lineage>
</organism>
<name>A0A7S2HSX9_9EUKA</name>
<evidence type="ECO:0000256" key="7">
    <source>
        <dbReference type="ARBA" id="ARBA00047820"/>
    </source>
</evidence>
<feature type="domain" description="DHHA2" evidence="9">
    <location>
        <begin position="204"/>
        <end position="332"/>
    </location>
</feature>
<evidence type="ECO:0000313" key="10">
    <source>
        <dbReference type="EMBL" id="CAD9498821.1"/>
    </source>
</evidence>
<dbReference type="InterPro" id="IPR001667">
    <property type="entry name" value="DDH_dom"/>
</dbReference>
<dbReference type="FunFam" id="3.90.1640.10:FF:000001">
    <property type="entry name" value="Probable manganese-dependent inorganic pyrophosphatase"/>
    <property type="match status" value="1"/>
</dbReference>
<dbReference type="InterPro" id="IPR038763">
    <property type="entry name" value="DHH_sf"/>
</dbReference>
<sequence>MARAFWSAVISVFLLSRSSTGASVPVLSVFGHKIPDTDAICAALVYAWELEQRGIPARAYRLGELNRETEYVLKALGVEPPPLLDGALDSKQHVAIVDTNNPDELPEGVQNSKIHSIIDHHKLCGLKTNSPLELDVRPLCSTGSILYERSKAGGRTPPPTIAGLMLSCILSDSLEFRSPTTTARDKELAQELAQISGIDLHAHAVAMLNAKAEISHLSPDAVVMMDSKVFEIGGRKMRISVVETTRPERALEQREALVAAQRRIAEEQQLDEVLLFIVDVLNEHATFLSSSPTASSIVENAWGVTVDFDGTCVLPGVLSRKKQIIPTLEAGAANPVPPKGENIRMAATPAARVAAV</sequence>
<dbReference type="PANTHER" id="PTHR12112">
    <property type="entry name" value="BNIP - RELATED"/>
    <property type="match status" value="1"/>
</dbReference>
<keyword evidence="4" id="KW-0378">Hydrolase</keyword>
<dbReference type="Pfam" id="PF01368">
    <property type="entry name" value="DHH"/>
    <property type="match status" value="1"/>
</dbReference>
<dbReference type="SUPFAM" id="SSF64182">
    <property type="entry name" value="DHH phosphoesterases"/>
    <property type="match status" value="1"/>
</dbReference>
<keyword evidence="5" id="KW-0464">Manganese</keyword>
<accession>A0A7S2HSX9</accession>
<evidence type="ECO:0000256" key="1">
    <source>
        <dbReference type="ARBA" id="ARBA00001936"/>
    </source>
</evidence>
<dbReference type="Gene3D" id="3.90.1640.10">
    <property type="entry name" value="inorganic pyrophosphatase (n-terminal core)"/>
    <property type="match status" value="1"/>
</dbReference>
<evidence type="ECO:0000256" key="3">
    <source>
        <dbReference type="ARBA" id="ARBA00022723"/>
    </source>
</evidence>
<comment type="catalytic activity">
    <reaction evidence="7">
        <text>diphosphate + H2O = 2 phosphate + H(+)</text>
        <dbReference type="Rhea" id="RHEA:24576"/>
        <dbReference type="ChEBI" id="CHEBI:15377"/>
        <dbReference type="ChEBI" id="CHEBI:15378"/>
        <dbReference type="ChEBI" id="CHEBI:33019"/>
        <dbReference type="ChEBI" id="CHEBI:43474"/>
        <dbReference type="EC" id="3.6.1.1"/>
    </reaction>
</comment>
<dbReference type="PANTHER" id="PTHR12112:SF22">
    <property type="entry name" value="MANGANESE-DEPENDENT INORGANIC PYROPHOSPHATASE-RELATED"/>
    <property type="match status" value="1"/>
</dbReference>
<dbReference type="InterPro" id="IPR004097">
    <property type="entry name" value="DHHA2"/>
</dbReference>
<evidence type="ECO:0000256" key="4">
    <source>
        <dbReference type="ARBA" id="ARBA00022801"/>
    </source>
</evidence>